<dbReference type="OrthoDB" id="111719at2"/>
<feature type="transmembrane region" description="Helical" evidence="1">
    <location>
        <begin position="122"/>
        <end position="137"/>
    </location>
</feature>
<feature type="transmembrane region" description="Helical" evidence="1">
    <location>
        <begin position="215"/>
        <end position="234"/>
    </location>
</feature>
<organism evidence="2 3">
    <name type="scientific">Terriglobus saanensis (strain ATCC BAA-1853 / DSM 23119 / SP1PR4)</name>
    <dbReference type="NCBI Taxonomy" id="401053"/>
    <lineage>
        <taxon>Bacteria</taxon>
        <taxon>Pseudomonadati</taxon>
        <taxon>Acidobacteriota</taxon>
        <taxon>Terriglobia</taxon>
        <taxon>Terriglobales</taxon>
        <taxon>Acidobacteriaceae</taxon>
        <taxon>Terriglobus</taxon>
    </lineage>
</organism>
<protein>
    <recommendedName>
        <fullName evidence="4">Glycosyltransferase RgtA/B/C/D-like domain-containing protein</fullName>
    </recommendedName>
</protein>
<feature type="transmembrane region" description="Helical" evidence="1">
    <location>
        <begin position="335"/>
        <end position="362"/>
    </location>
</feature>
<feature type="transmembrane region" description="Helical" evidence="1">
    <location>
        <begin position="193"/>
        <end position="208"/>
    </location>
</feature>
<feature type="transmembrane region" description="Helical" evidence="1">
    <location>
        <begin position="86"/>
        <end position="110"/>
    </location>
</feature>
<evidence type="ECO:0008006" key="4">
    <source>
        <dbReference type="Google" id="ProtNLM"/>
    </source>
</evidence>
<dbReference type="HOGENOM" id="CLU_454750_0_0_0"/>
<feature type="transmembrane region" description="Helical" evidence="1">
    <location>
        <begin position="277"/>
        <end position="296"/>
    </location>
</feature>
<evidence type="ECO:0000256" key="1">
    <source>
        <dbReference type="SAM" id="Phobius"/>
    </source>
</evidence>
<proteinExistence type="predicted"/>
<dbReference type="Proteomes" id="UP000006844">
    <property type="component" value="Chromosome"/>
</dbReference>
<keyword evidence="3" id="KW-1185">Reference proteome</keyword>
<evidence type="ECO:0000313" key="2">
    <source>
        <dbReference type="EMBL" id="ADV84077.1"/>
    </source>
</evidence>
<sequence>MPANADPTLSTASPRIGDRSLWQTVVFVLCCLFGLSIILNTQPLGDGAWFWYAKLFHQGKHLYSGMHLVLQPLFIMETAAEQRMFGYGWLISKIPAAIHLFAYVFALWLIIRRLAWEDGQKAILLGSMFLLSIFFEAYRFDDYHVLADCFQLYSIYLLLRLRDRMPLSKSLLAAVVMGVLSGLAIVLRVNDGGLLLVTVALAILFCVPSQKMLHALLACVSAALVVVIAVFLTGDPIKVWFGTTILHAAASKGGTGHVLIAPLHLPSTAFHYLATRIYGPVALYALAVGFIAGSLIHDVKQNRWRRYLWQYAVAIACLSAVLPHFAHLIEHGNFTYTLCAIIVLVTFVVDGAVLVRMARWLLSGRQNGWDPRELILLVPAGQLISGSMSSGGNFIPLFTPIAVEFLLLALLFPAFFKARSRQLEIYLVFAVLVAAFVLPFKILHCFTWHTYFEKPLFTGRVWYKHPLYGPMLIDRDNLAFEKRSCDMISATQSPQVLSLPYPYMNYFCGISPWHDVVQTFFDTSGRETIDPLVRDLKTAPPQWIVYQRQLEILKMHEAIYNHGEGLPHRALDDLLKQRVESGQWKVLDHAALGKGADYYVIRTDTP</sequence>
<reference evidence="2 3" key="1">
    <citation type="journal article" date="2012" name="Stand. Genomic Sci.">
        <title>Complete genome sequence of Terriglobus saanensis type strain SP1PR4(T), an Acidobacteria from tundra soil.</title>
        <authorList>
            <person name="Rawat S.R."/>
            <person name="Mannisto M.K."/>
            <person name="Starovoytov V."/>
            <person name="Goodwin L."/>
            <person name="Nolan M."/>
            <person name="Hauser L."/>
            <person name="Land M."/>
            <person name="Davenport K.W."/>
            <person name="Woyke T."/>
            <person name="Haggblom M.M."/>
        </authorList>
    </citation>
    <scope>NUCLEOTIDE SEQUENCE</scope>
    <source>
        <strain evidence="3">ATCC BAA-1853 / DSM 23119 / SP1PR4</strain>
    </source>
</reference>
<dbReference type="AlphaFoldDB" id="E8V8P0"/>
<dbReference type="KEGG" id="tsa:AciPR4_3323"/>
<name>E8V8P0_TERSS</name>
<keyword evidence="1" id="KW-0812">Transmembrane</keyword>
<feature type="transmembrane region" description="Helical" evidence="1">
    <location>
        <begin position="308"/>
        <end position="329"/>
    </location>
</feature>
<keyword evidence="1" id="KW-0472">Membrane</keyword>
<dbReference type="STRING" id="401053.AciPR4_3323"/>
<gene>
    <name evidence="2" type="ordered locus">AciPR4_3323</name>
</gene>
<keyword evidence="1" id="KW-1133">Transmembrane helix</keyword>
<feature type="transmembrane region" description="Helical" evidence="1">
    <location>
        <begin position="20"/>
        <end position="41"/>
    </location>
</feature>
<dbReference type="eggNOG" id="ENOG5033PEQ">
    <property type="taxonomic scope" value="Bacteria"/>
</dbReference>
<dbReference type="RefSeq" id="WP_013569808.1">
    <property type="nucleotide sequence ID" value="NC_014963.1"/>
</dbReference>
<feature type="transmembrane region" description="Helical" evidence="1">
    <location>
        <begin position="171"/>
        <end position="187"/>
    </location>
</feature>
<feature type="transmembrane region" description="Helical" evidence="1">
    <location>
        <begin position="397"/>
        <end position="416"/>
    </location>
</feature>
<accession>E8V8P0</accession>
<evidence type="ECO:0000313" key="3">
    <source>
        <dbReference type="Proteomes" id="UP000006844"/>
    </source>
</evidence>
<feature type="transmembrane region" description="Helical" evidence="1">
    <location>
        <begin position="423"/>
        <end position="443"/>
    </location>
</feature>
<dbReference type="EMBL" id="CP002467">
    <property type="protein sequence ID" value="ADV84077.1"/>
    <property type="molecule type" value="Genomic_DNA"/>
</dbReference>